<keyword evidence="1" id="KW-1133">Transmembrane helix</keyword>
<evidence type="ECO:0000256" key="1">
    <source>
        <dbReference type="SAM" id="Phobius"/>
    </source>
</evidence>
<evidence type="ECO:0000256" key="2">
    <source>
        <dbReference type="SAM" id="SignalP"/>
    </source>
</evidence>
<organism evidence="3">
    <name type="scientific">Fibrocapsa japonica</name>
    <dbReference type="NCBI Taxonomy" id="94617"/>
    <lineage>
        <taxon>Eukaryota</taxon>
        <taxon>Sar</taxon>
        <taxon>Stramenopiles</taxon>
        <taxon>Ochrophyta</taxon>
        <taxon>Raphidophyceae</taxon>
        <taxon>Chattonellales</taxon>
        <taxon>Chattonellaceae</taxon>
        <taxon>Fibrocapsa</taxon>
    </lineage>
</organism>
<reference evidence="3" key="1">
    <citation type="submission" date="2021-01" db="EMBL/GenBank/DDBJ databases">
        <authorList>
            <person name="Corre E."/>
            <person name="Pelletier E."/>
            <person name="Niang G."/>
            <person name="Scheremetjew M."/>
            <person name="Finn R."/>
            <person name="Kale V."/>
            <person name="Holt S."/>
            <person name="Cochrane G."/>
            <person name="Meng A."/>
            <person name="Brown T."/>
            <person name="Cohen L."/>
        </authorList>
    </citation>
    <scope>NUCLEOTIDE SEQUENCE</scope>
    <source>
        <strain evidence="3">CCMP1661</strain>
    </source>
</reference>
<protein>
    <recommendedName>
        <fullName evidence="4">L-type lectin-like domain-containing protein</fullName>
    </recommendedName>
</protein>
<evidence type="ECO:0008006" key="4">
    <source>
        <dbReference type="Google" id="ProtNLM"/>
    </source>
</evidence>
<keyword evidence="2" id="KW-0732">Signal</keyword>
<dbReference type="AlphaFoldDB" id="A0A7S2UZL6"/>
<keyword evidence="1" id="KW-0472">Membrane</keyword>
<gene>
    <name evidence="3" type="ORF">FJAP1339_LOCUS6594</name>
</gene>
<accession>A0A7S2UZL6</accession>
<keyword evidence="1" id="KW-0812">Transmembrane</keyword>
<proteinExistence type="predicted"/>
<name>A0A7S2UZL6_9STRA</name>
<evidence type="ECO:0000313" key="3">
    <source>
        <dbReference type="EMBL" id="CAD9864690.1"/>
    </source>
</evidence>
<feature type="chain" id="PRO_5030537850" description="L-type lectin-like domain-containing protein" evidence="2">
    <location>
        <begin position="22"/>
        <end position="306"/>
    </location>
</feature>
<dbReference type="EMBL" id="HBHR01013391">
    <property type="protein sequence ID" value="CAD9864690.1"/>
    <property type="molecule type" value="Transcribed_RNA"/>
</dbReference>
<feature type="transmembrane region" description="Helical" evidence="1">
    <location>
        <begin position="272"/>
        <end position="290"/>
    </location>
</feature>
<sequence length="306" mass="33760">MLHNYFQILVFVGLLTGQVCATCEECRGIPVFPGQGTIVELDKADISKKGDATWVSNEETLVLAHGPDKDGALAFGTTLQKLGVDRFSFGMQFGFRIRNDPNEGGYGFIMSYGGDQECVHDRVMRRDGRLFGPESRTFCEGVYFAAWMDGNDPGIYLLVDGHVVAFIEDTPEKQLFNKYHCITMQVHQPTTHEPGHVEYLLDGRVLGHPLKFREQDLEGAGKAVFAYGSTAKHSFGTEVEMQAIEFKTTRDMSSVNLFEGLDSVIRSGVQTMVWGLAGLAVLGTVAKVAFNYGKSMHYRAGGATIY</sequence>
<feature type="signal peptide" evidence="2">
    <location>
        <begin position="1"/>
        <end position="21"/>
    </location>
</feature>